<dbReference type="Proteomes" id="UP001589788">
    <property type="component" value="Unassembled WGS sequence"/>
</dbReference>
<dbReference type="PROSITE" id="PS50929">
    <property type="entry name" value="ABC_TM1F"/>
    <property type="match status" value="1"/>
</dbReference>
<dbReference type="EMBL" id="JBHLYQ010000013">
    <property type="protein sequence ID" value="MFC0081013.1"/>
    <property type="molecule type" value="Genomic_DNA"/>
</dbReference>
<feature type="domain" description="ABC transporter" evidence="8">
    <location>
        <begin position="378"/>
        <end position="613"/>
    </location>
</feature>
<evidence type="ECO:0000259" key="8">
    <source>
        <dbReference type="PROSITE" id="PS50893"/>
    </source>
</evidence>
<evidence type="ECO:0000313" key="10">
    <source>
        <dbReference type="EMBL" id="MFC0081013.1"/>
    </source>
</evidence>
<comment type="caution">
    <text evidence="10">The sequence shown here is derived from an EMBL/GenBank/DDBJ whole genome shotgun (WGS) entry which is preliminary data.</text>
</comment>
<dbReference type="InterPro" id="IPR027417">
    <property type="entry name" value="P-loop_NTPase"/>
</dbReference>
<feature type="domain" description="ABC transmembrane type-1" evidence="9">
    <location>
        <begin position="62"/>
        <end position="344"/>
    </location>
</feature>
<reference evidence="10 11" key="1">
    <citation type="submission" date="2024-09" db="EMBL/GenBank/DDBJ databases">
        <authorList>
            <person name="Sun Q."/>
            <person name="Mori K."/>
        </authorList>
    </citation>
    <scope>NUCLEOTIDE SEQUENCE [LARGE SCALE GENOMIC DNA]</scope>
    <source>
        <strain evidence="10 11">JCM 15389</strain>
    </source>
</reference>
<evidence type="ECO:0000256" key="3">
    <source>
        <dbReference type="ARBA" id="ARBA00022741"/>
    </source>
</evidence>
<proteinExistence type="predicted"/>
<gene>
    <name evidence="10" type="ORF">ACFFRE_02420</name>
</gene>
<evidence type="ECO:0000256" key="1">
    <source>
        <dbReference type="ARBA" id="ARBA00004651"/>
    </source>
</evidence>
<accession>A0ABV6C139</accession>
<feature type="transmembrane region" description="Helical" evidence="7">
    <location>
        <begin position="203"/>
        <end position="222"/>
    </location>
</feature>
<dbReference type="SUPFAM" id="SSF90123">
    <property type="entry name" value="ABC transporter transmembrane region"/>
    <property type="match status" value="1"/>
</dbReference>
<evidence type="ECO:0000256" key="4">
    <source>
        <dbReference type="ARBA" id="ARBA00022840"/>
    </source>
</evidence>
<dbReference type="PROSITE" id="PS00211">
    <property type="entry name" value="ABC_TRANSPORTER_1"/>
    <property type="match status" value="1"/>
</dbReference>
<feature type="transmembrane region" description="Helical" evidence="7">
    <location>
        <begin position="61"/>
        <end position="83"/>
    </location>
</feature>
<dbReference type="InterPro" id="IPR003593">
    <property type="entry name" value="AAA+_ATPase"/>
</dbReference>
<feature type="transmembrane region" description="Helical" evidence="7">
    <location>
        <begin position="95"/>
        <end position="114"/>
    </location>
</feature>
<dbReference type="PROSITE" id="PS50893">
    <property type="entry name" value="ABC_TRANSPORTER_2"/>
    <property type="match status" value="1"/>
</dbReference>
<keyword evidence="2 7" id="KW-0812">Transmembrane</keyword>
<dbReference type="GO" id="GO:0005524">
    <property type="term" value="F:ATP binding"/>
    <property type="evidence" value="ECO:0007669"/>
    <property type="project" value="UniProtKB-KW"/>
</dbReference>
<organism evidence="10 11">
    <name type="scientific">Aciditerrimonas ferrireducens</name>
    <dbReference type="NCBI Taxonomy" id="667306"/>
    <lineage>
        <taxon>Bacteria</taxon>
        <taxon>Bacillati</taxon>
        <taxon>Actinomycetota</taxon>
        <taxon>Acidimicrobiia</taxon>
        <taxon>Acidimicrobiales</taxon>
        <taxon>Acidimicrobiaceae</taxon>
        <taxon>Aciditerrimonas</taxon>
    </lineage>
</organism>
<dbReference type="SUPFAM" id="SSF52540">
    <property type="entry name" value="P-loop containing nucleoside triphosphate hydrolases"/>
    <property type="match status" value="1"/>
</dbReference>
<keyword evidence="6 7" id="KW-0472">Membrane</keyword>
<dbReference type="RefSeq" id="WP_377787816.1">
    <property type="nucleotide sequence ID" value="NZ_JBHLYQ010000013.1"/>
</dbReference>
<keyword evidence="4 10" id="KW-0067">ATP-binding</keyword>
<dbReference type="PANTHER" id="PTHR43394">
    <property type="entry name" value="ATP-DEPENDENT PERMEASE MDL1, MITOCHONDRIAL"/>
    <property type="match status" value="1"/>
</dbReference>
<feature type="non-terminal residue" evidence="10">
    <location>
        <position position="1"/>
    </location>
</feature>
<dbReference type="Gene3D" id="3.40.50.300">
    <property type="entry name" value="P-loop containing nucleotide triphosphate hydrolases"/>
    <property type="match status" value="1"/>
</dbReference>
<dbReference type="CDD" id="cd18546">
    <property type="entry name" value="ABC_6TM_Rv0194_D2_like"/>
    <property type="match status" value="1"/>
</dbReference>
<feature type="transmembrane region" description="Helical" evidence="7">
    <location>
        <begin position="177"/>
        <end position="197"/>
    </location>
</feature>
<evidence type="ECO:0000313" key="11">
    <source>
        <dbReference type="Proteomes" id="UP001589788"/>
    </source>
</evidence>
<dbReference type="PANTHER" id="PTHR43394:SF1">
    <property type="entry name" value="ATP-BINDING CASSETTE SUB-FAMILY B MEMBER 10, MITOCHONDRIAL"/>
    <property type="match status" value="1"/>
</dbReference>
<dbReference type="InterPro" id="IPR003439">
    <property type="entry name" value="ABC_transporter-like_ATP-bd"/>
</dbReference>
<evidence type="ECO:0000256" key="2">
    <source>
        <dbReference type="ARBA" id="ARBA00022692"/>
    </source>
</evidence>
<dbReference type="InterPro" id="IPR011527">
    <property type="entry name" value="ABC1_TM_dom"/>
</dbReference>
<dbReference type="Pfam" id="PF00005">
    <property type="entry name" value="ABC_tran"/>
    <property type="match status" value="1"/>
</dbReference>
<evidence type="ECO:0000256" key="6">
    <source>
        <dbReference type="ARBA" id="ARBA00023136"/>
    </source>
</evidence>
<evidence type="ECO:0000256" key="7">
    <source>
        <dbReference type="SAM" id="Phobius"/>
    </source>
</evidence>
<evidence type="ECO:0000259" key="9">
    <source>
        <dbReference type="PROSITE" id="PS50929"/>
    </source>
</evidence>
<dbReference type="InterPro" id="IPR017871">
    <property type="entry name" value="ABC_transporter-like_CS"/>
</dbReference>
<feature type="transmembrane region" description="Helical" evidence="7">
    <location>
        <begin position="283"/>
        <end position="305"/>
    </location>
</feature>
<name>A0ABV6C139_9ACTN</name>
<keyword evidence="11" id="KW-1185">Reference proteome</keyword>
<dbReference type="Gene3D" id="1.20.1560.10">
    <property type="entry name" value="ABC transporter type 1, transmembrane domain"/>
    <property type="match status" value="1"/>
</dbReference>
<dbReference type="SMART" id="SM00382">
    <property type="entry name" value="AAA"/>
    <property type="match status" value="1"/>
</dbReference>
<sequence>GGGGSGGGWVALLGAPPPAMAARIAQLPPVRDEPPVDEAREVQARGALRLRDFVRQWRGPLAIGLALVGLDALLGLAGPLLVRSGIDDGVVGHDGLALLGASLAFLAVTLVAWWDQWAETIWTGRTGESMLYALRVRLFAHLQRLGMDFYEREPAGRIVTRMTSDIQTLSQLLQNGLVSALVGVASVLGIAAVLFALNVRLALAALAVLPVLGAATVGYRLVAARAYDRQREQVAAVNAHLQESVAGVKVVQALGREQAGLETFQEIGLAYRRASLTALGVQALYVALADLLATVATVAVLWVGGDLVRSHALAVGALVAFLLYVTQLFAPVQQLAQTYDTYQRALAGLRKISGVLAEEPSVASRPGAQRVARLRGELALAGVSFRYPGASRLALAEVDLEIAAGQRLALVGETGAGKSTLLKLLARFLDPTEGRVLADGMDLRDLDLQSYRAQLGFVPQEPFLFSATIRENIAFGRPGASRADVEAAARAVGAHEAIEALPGGYEHVVGERGRSLSAGERQLVCLARALLVDPAVLLLDEATANLDPALDAQVQAAITAVATGRTTVVIAHRLSTAEQMDRVVVVASGRVLEDGTHAELVGAGGWYQRSWEATRAALAAGSAGAGDAATAVG</sequence>
<dbReference type="InterPro" id="IPR036640">
    <property type="entry name" value="ABC1_TM_sf"/>
</dbReference>
<protein>
    <submittedName>
        <fullName evidence="10">ABC transporter ATP-binding protein</fullName>
    </submittedName>
</protein>
<keyword evidence="3" id="KW-0547">Nucleotide-binding</keyword>
<comment type="subcellular location">
    <subcellularLocation>
        <location evidence="1">Cell membrane</location>
        <topology evidence="1">Multi-pass membrane protein</topology>
    </subcellularLocation>
</comment>
<dbReference type="Pfam" id="PF00664">
    <property type="entry name" value="ABC_membrane"/>
    <property type="match status" value="1"/>
</dbReference>
<dbReference type="InterPro" id="IPR039421">
    <property type="entry name" value="Type_1_exporter"/>
</dbReference>
<feature type="transmembrane region" description="Helical" evidence="7">
    <location>
        <begin position="311"/>
        <end position="330"/>
    </location>
</feature>
<keyword evidence="5 7" id="KW-1133">Transmembrane helix</keyword>
<evidence type="ECO:0000256" key="5">
    <source>
        <dbReference type="ARBA" id="ARBA00022989"/>
    </source>
</evidence>